<name>A0AA41X1P8_9BACI</name>
<comment type="similarity">
    <text evidence="1">Belongs to the transferase hexapeptide repeat family.</text>
</comment>
<evidence type="ECO:0000256" key="2">
    <source>
        <dbReference type="ARBA" id="ARBA00010231"/>
    </source>
</evidence>
<dbReference type="PANTHER" id="PTHR22572">
    <property type="entry name" value="SUGAR-1-PHOSPHATE GUANYL TRANSFERASE"/>
    <property type="match status" value="1"/>
</dbReference>
<feature type="domain" description="Alpha-D-phosphohexomutase alpha/beta/alpha" evidence="4">
    <location>
        <begin position="384"/>
        <end position="511"/>
    </location>
</feature>
<dbReference type="InterPro" id="IPR016055">
    <property type="entry name" value="A-D-PHexomutase_a/b/a-I/II/III"/>
</dbReference>
<dbReference type="GO" id="GO:0016868">
    <property type="term" value="F:intramolecular phosphotransferase activity"/>
    <property type="evidence" value="ECO:0007669"/>
    <property type="project" value="InterPro"/>
</dbReference>
<dbReference type="InterPro" id="IPR029044">
    <property type="entry name" value="Nucleotide-diphossugar_trans"/>
</dbReference>
<dbReference type="Gene3D" id="3.90.550.10">
    <property type="entry name" value="Spore Coat Polysaccharide Biosynthesis Protein SpsA, Chain A"/>
    <property type="match status" value="1"/>
</dbReference>
<feature type="domain" description="Nucleotidyl transferase" evidence="3">
    <location>
        <begin position="2"/>
        <end position="231"/>
    </location>
</feature>
<dbReference type="GO" id="GO:0005975">
    <property type="term" value="P:carbohydrate metabolic process"/>
    <property type="evidence" value="ECO:0007669"/>
    <property type="project" value="InterPro"/>
</dbReference>
<evidence type="ECO:0000256" key="1">
    <source>
        <dbReference type="ARBA" id="ARBA00007274"/>
    </source>
</evidence>
<comment type="similarity">
    <text evidence="2">Belongs to the phosphohexose mutase family.</text>
</comment>
<feature type="domain" description="Mannose-1-phosphate guanyltransferase C-terminal" evidence="5">
    <location>
        <begin position="263"/>
        <end position="364"/>
    </location>
</feature>
<evidence type="ECO:0000259" key="5">
    <source>
        <dbReference type="Pfam" id="PF25087"/>
    </source>
</evidence>
<dbReference type="SUPFAM" id="SSF53448">
    <property type="entry name" value="Nucleotide-diphospho-sugar transferases"/>
    <property type="match status" value="1"/>
</dbReference>
<protein>
    <submittedName>
        <fullName evidence="6">Sugar phosphate nucleotidyltransferase</fullName>
    </submittedName>
</protein>
<dbReference type="InterPro" id="IPR056729">
    <property type="entry name" value="GMPPB_C"/>
</dbReference>
<dbReference type="Pfam" id="PF00483">
    <property type="entry name" value="NTP_transferase"/>
    <property type="match status" value="1"/>
</dbReference>
<dbReference type="Gene3D" id="3.40.120.10">
    <property type="entry name" value="Alpha-D-Glucose-1,6-Bisphosphate, subunit A, domain 3"/>
    <property type="match status" value="1"/>
</dbReference>
<dbReference type="RefSeq" id="WP_254756491.1">
    <property type="nucleotide sequence ID" value="NZ_JANCLT010000001.1"/>
</dbReference>
<dbReference type="Pfam" id="PF02878">
    <property type="entry name" value="PGM_PMM_I"/>
    <property type="match status" value="1"/>
</dbReference>
<proteinExistence type="inferred from homology"/>
<dbReference type="CDD" id="cd04181">
    <property type="entry name" value="NTP_transferase"/>
    <property type="match status" value="1"/>
</dbReference>
<dbReference type="Proteomes" id="UP001156102">
    <property type="component" value="Unassembled WGS sequence"/>
</dbReference>
<gene>
    <name evidence="6" type="ORF">NK662_01095</name>
</gene>
<evidence type="ECO:0000259" key="4">
    <source>
        <dbReference type="Pfam" id="PF02878"/>
    </source>
</evidence>
<sequence length="784" mass="87695">MKGVILAGGKGTRLRPLTCNLPKPMLPLLNRPVMEYTIHLLKQHGIEEIAVTVQYMSSIIRSYFGDGSRWGVRLHYFEDSPPLGTAGSMKQAEDFLDEPFVVVSGDALTDFNLTKGIQFHQSGNHLVTIFLKEVAHPLQFGLAVINESNQIIKYIEKPSWREVVSNTVNTGIYVMDPDVFSYIEPNSCCDFSHDVFPHLLSLRQPVYGYLSDGYWLDIGTLPQYRQAHFDMLAKQVKTAIPYTEVLPSVWMGERVTIEEGTKIRGPALIGDGATIRAGAVIEPYTILGRNSTVSEGASIKKSILGNEVFVGRHCELAGTTISDGTIVEDSATLFEQSVIGEHCQIGKNAVIKARVKVWPGKYVDGYTVLSSSVAAEQEASAALFHQGCIQGKANVDITPEWMAGFGAAYGSAICVDDAVLIGNDGHAYTELLKQVFLNSLHAAGVHTIECPEVSDACFRYAIPQQKVQMGVFLYMRNEKEVVLRFYNEEGKPLAARTEKEIESIYLSETFRHVGVSRLGSSKRTDVDEDEYVRTVLRQLDVQQIRNAKLHLLVSKLSGPFQSAVLSFFQQLGCSLTWMHAAGNRDHMRLLLHSSRADLGIMFNEQGDSFELYDPDGNIYTSMDYEHIYIPEVLFGQPSSLSPLCFRQGTSYTIYYVEEPALADRKTPRDALCQIGKLLERTADKSVPFHALFSAAPQFHLLRDEVLCPWREKGKVMRRLITDVPPEQFELLDGIKLQHDQGEWSYIVCDASQPKLVIYSQSSHAAKARENIRTLTEKIRQYQKV</sequence>
<organism evidence="6 7">
    <name type="scientific">Ectobacillus ponti</name>
    <dbReference type="NCBI Taxonomy" id="2961894"/>
    <lineage>
        <taxon>Bacteria</taxon>
        <taxon>Bacillati</taxon>
        <taxon>Bacillota</taxon>
        <taxon>Bacilli</taxon>
        <taxon>Bacillales</taxon>
        <taxon>Bacillaceae</taxon>
        <taxon>Ectobacillus</taxon>
    </lineage>
</organism>
<keyword evidence="7" id="KW-1185">Reference proteome</keyword>
<evidence type="ECO:0000313" key="7">
    <source>
        <dbReference type="Proteomes" id="UP001156102"/>
    </source>
</evidence>
<dbReference type="SUPFAM" id="SSF55957">
    <property type="entry name" value="Phosphoglucomutase, C-terminal domain"/>
    <property type="match status" value="1"/>
</dbReference>
<dbReference type="InterPro" id="IPR005844">
    <property type="entry name" value="A-D-PHexomutase_a/b/a-I"/>
</dbReference>
<evidence type="ECO:0000313" key="6">
    <source>
        <dbReference type="EMBL" id="MCP8967132.1"/>
    </source>
</evidence>
<comment type="caution">
    <text evidence="6">The sequence shown here is derived from an EMBL/GenBank/DDBJ whole genome shotgun (WGS) entry which is preliminary data.</text>
</comment>
<accession>A0AA41X1P8</accession>
<dbReference type="AlphaFoldDB" id="A0AA41X1P8"/>
<dbReference type="Pfam" id="PF25087">
    <property type="entry name" value="GMPPB_C"/>
    <property type="match status" value="1"/>
</dbReference>
<dbReference type="InterPro" id="IPR011004">
    <property type="entry name" value="Trimer_LpxA-like_sf"/>
</dbReference>
<reference evidence="6" key="1">
    <citation type="submission" date="2022-07" db="EMBL/GenBank/DDBJ databases">
        <authorList>
            <person name="Li W.-J."/>
            <person name="Deng Q.-Q."/>
        </authorList>
    </citation>
    <scope>NUCLEOTIDE SEQUENCE</scope>
    <source>
        <strain evidence="6">SYSU M60031</strain>
    </source>
</reference>
<evidence type="ECO:0000259" key="3">
    <source>
        <dbReference type="Pfam" id="PF00483"/>
    </source>
</evidence>
<dbReference type="InterPro" id="IPR036900">
    <property type="entry name" value="A-D-PHexomutase_C_sf"/>
</dbReference>
<dbReference type="SUPFAM" id="SSF53738">
    <property type="entry name" value="Phosphoglucomutase, first 3 domains"/>
    <property type="match status" value="1"/>
</dbReference>
<dbReference type="SUPFAM" id="SSF51161">
    <property type="entry name" value="Trimeric LpxA-like enzymes"/>
    <property type="match status" value="1"/>
</dbReference>
<dbReference type="InterPro" id="IPR005835">
    <property type="entry name" value="NTP_transferase_dom"/>
</dbReference>
<dbReference type="Gene3D" id="2.160.10.10">
    <property type="entry name" value="Hexapeptide repeat proteins"/>
    <property type="match status" value="1"/>
</dbReference>
<dbReference type="EMBL" id="JANCLT010000001">
    <property type="protein sequence ID" value="MCP8967132.1"/>
    <property type="molecule type" value="Genomic_DNA"/>
</dbReference>
<dbReference type="InterPro" id="IPR050486">
    <property type="entry name" value="Mannose-1P_guanyltransferase"/>
</dbReference>